<dbReference type="Pfam" id="PF04851">
    <property type="entry name" value="ResIII"/>
    <property type="match status" value="1"/>
</dbReference>
<dbReference type="SMART" id="SM00487">
    <property type="entry name" value="DEXDc"/>
    <property type="match status" value="1"/>
</dbReference>
<dbReference type="GO" id="GO:0005829">
    <property type="term" value="C:cytosol"/>
    <property type="evidence" value="ECO:0007669"/>
    <property type="project" value="TreeGrafter"/>
</dbReference>
<dbReference type="GO" id="GO:0003677">
    <property type="term" value="F:DNA binding"/>
    <property type="evidence" value="ECO:0007669"/>
    <property type="project" value="InterPro"/>
</dbReference>
<dbReference type="SUPFAM" id="SSF52540">
    <property type="entry name" value="P-loop containing nucleoside triphosphate hydrolases"/>
    <property type="match status" value="1"/>
</dbReference>
<dbReference type="Pfam" id="PF00226">
    <property type="entry name" value="DnaJ"/>
    <property type="match status" value="1"/>
</dbReference>
<dbReference type="Proteomes" id="UP000641646">
    <property type="component" value="Unassembled WGS sequence"/>
</dbReference>
<dbReference type="InterPro" id="IPR027417">
    <property type="entry name" value="P-loop_NTPase"/>
</dbReference>
<dbReference type="CDD" id="cd06257">
    <property type="entry name" value="DnaJ"/>
    <property type="match status" value="1"/>
</dbReference>
<keyword evidence="4" id="KW-0547">Nucleotide-binding</keyword>
<dbReference type="Gene3D" id="1.10.287.110">
    <property type="entry name" value="DnaJ domain"/>
    <property type="match status" value="1"/>
</dbReference>
<keyword evidence="4" id="KW-0378">Hydrolase</keyword>
<feature type="domain" description="Helicase C-terminal" evidence="3">
    <location>
        <begin position="263"/>
        <end position="410"/>
    </location>
</feature>
<dbReference type="SMART" id="SM00271">
    <property type="entry name" value="DnaJ"/>
    <property type="match status" value="1"/>
</dbReference>
<evidence type="ECO:0000313" key="5">
    <source>
        <dbReference type="Proteomes" id="UP000641646"/>
    </source>
</evidence>
<dbReference type="PANTHER" id="PTHR47396:SF1">
    <property type="entry name" value="ATP-DEPENDENT HELICASE IRC3-RELATED"/>
    <property type="match status" value="1"/>
</dbReference>
<dbReference type="GO" id="GO:0016787">
    <property type="term" value="F:hydrolase activity"/>
    <property type="evidence" value="ECO:0007669"/>
    <property type="project" value="InterPro"/>
</dbReference>
<dbReference type="PROSITE" id="PS51192">
    <property type="entry name" value="HELICASE_ATP_BIND_1"/>
    <property type="match status" value="1"/>
</dbReference>
<evidence type="ECO:0000259" key="2">
    <source>
        <dbReference type="PROSITE" id="PS51192"/>
    </source>
</evidence>
<protein>
    <submittedName>
        <fullName evidence="4">DEAD/DEAH box helicase family protein</fullName>
    </submittedName>
</protein>
<reference evidence="4" key="2">
    <citation type="submission" date="2020-08" db="EMBL/GenBank/DDBJ databases">
        <authorList>
            <person name="Chen M."/>
            <person name="Teng W."/>
            <person name="Zhao L."/>
            <person name="Hu C."/>
            <person name="Zhou Y."/>
            <person name="Han B."/>
            <person name="Song L."/>
            <person name="Shu W."/>
        </authorList>
    </citation>
    <scope>NUCLEOTIDE SEQUENCE</scope>
    <source>
        <strain evidence="4">FACHB-1375</strain>
    </source>
</reference>
<dbReference type="AlphaFoldDB" id="A0A926ZKS9"/>
<sequence length="621" mass="71006">MTSSNKLAYYSTDPSQLNLLELPLVAPSQPNDPQQPVELRDYQKQVRSEVYQFFRLGKKSCLVYAPTGAGKTVISAQIIADAVGKGRRVLFCCHRQKLIRQTQQTLLKSFGIESGIIWADHATDYDKPVQICMIQTIQNRQLPEDIGLVIFDECHSSIYYKICWNIMLKYSGGIFALSPCYFIGLTATPWRTKLKEGFCHFFDCIVRAPDPFELVRLGYLARPRLFGYGGLIDFSQLETNSSSGDYTEASLQKVCNEEYNAEVVAKFLEICPQKKTIAFCAGVKQAENLAYQFNELGIKSAVVVGDTPEFERELIFHQFAKGEIQLISSVGCLCEGFDEPSVEAAIIARPTRSKSLLIQMCGRALRLNPGKNDAFLLDFGECFKRCVDPRKKLPIGLCPSEKPIEFSQLKECLSCHAMIPIFSRICPECGHEFIGDKWDEPEEDDMPQFGELLTEEEEKQLKYIRQQMKTAYTRGRNPARVTKLFHDKFGYFAPDEWFVGAIFGMKNPRSNQQIYRNYLQLIRPEAPQSWFDYMLKLEFGIPKKKYQTQGGRTYTAPPLDNKFRYWYEILGVAELASWDEIKSAYRDLAKRYHPDRCGDEAAAEIMKLINHAFDVAKEARR</sequence>
<keyword evidence="4" id="KW-0067">ATP-binding</keyword>
<dbReference type="InterPro" id="IPR006935">
    <property type="entry name" value="Helicase/UvrB_N"/>
</dbReference>
<name>A0A926ZKS9_9CYAN</name>
<evidence type="ECO:0000259" key="3">
    <source>
        <dbReference type="PROSITE" id="PS51194"/>
    </source>
</evidence>
<dbReference type="PRINTS" id="PR00625">
    <property type="entry name" value="JDOMAIN"/>
</dbReference>
<dbReference type="InterPro" id="IPR036869">
    <property type="entry name" value="J_dom_sf"/>
</dbReference>
<keyword evidence="4" id="KW-0347">Helicase</keyword>
<dbReference type="SMART" id="SM00490">
    <property type="entry name" value="HELICc"/>
    <property type="match status" value="1"/>
</dbReference>
<dbReference type="InterPro" id="IPR050742">
    <property type="entry name" value="Helicase_Restrict-Modif_Enz"/>
</dbReference>
<evidence type="ECO:0000313" key="4">
    <source>
        <dbReference type="EMBL" id="MBD2186039.1"/>
    </source>
</evidence>
<dbReference type="PROSITE" id="PS51194">
    <property type="entry name" value="HELICASE_CTER"/>
    <property type="match status" value="1"/>
</dbReference>
<proteinExistence type="predicted"/>
<dbReference type="InterPro" id="IPR001623">
    <property type="entry name" value="DnaJ_domain"/>
</dbReference>
<comment type="caution">
    <text evidence="4">The sequence shown here is derived from an EMBL/GenBank/DDBJ whole genome shotgun (WGS) entry which is preliminary data.</text>
</comment>
<dbReference type="PROSITE" id="PS50076">
    <property type="entry name" value="DNAJ_2"/>
    <property type="match status" value="1"/>
</dbReference>
<dbReference type="InterPro" id="IPR014001">
    <property type="entry name" value="Helicase_ATP-bd"/>
</dbReference>
<dbReference type="PANTHER" id="PTHR47396">
    <property type="entry name" value="TYPE I RESTRICTION ENZYME ECOKI R PROTEIN"/>
    <property type="match status" value="1"/>
</dbReference>
<dbReference type="EMBL" id="JACJPW010000161">
    <property type="protein sequence ID" value="MBD2186039.1"/>
    <property type="molecule type" value="Genomic_DNA"/>
</dbReference>
<dbReference type="InterPro" id="IPR001650">
    <property type="entry name" value="Helicase_C-like"/>
</dbReference>
<accession>A0A926ZKS9</accession>
<feature type="domain" description="Helicase ATP-binding" evidence="2">
    <location>
        <begin position="52"/>
        <end position="207"/>
    </location>
</feature>
<dbReference type="SUPFAM" id="SSF46565">
    <property type="entry name" value="Chaperone J-domain"/>
    <property type="match status" value="1"/>
</dbReference>
<gene>
    <name evidence="4" type="ORF">H6G03_34120</name>
</gene>
<dbReference type="GO" id="GO:0005524">
    <property type="term" value="F:ATP binding"/>
    <property type="evidence" value="ECO:0007669"/>
    <property type="project" value="InterPro"/>
</dbReference>
<organism evidence="4 5">
    <name type="scientific">Aerosakkonema funiforme FACHB-1375</name>
    <dbReference type="NCBI Taxonomy" id="2949571"/>
    <lineage>
        <taxon>Bacteria</taxon>
        <taxon>Bacillati</taxon>
        <taxon>Cyanobacteriota</taxon>
        <taxon>Cyanophyceae</taxon>
        <taxon>Oscillatoriophycideae</taxon>
        <taxon>Aerosakkonematales</taxon>
        <taxon>Aerosakkonemataceae</taxon>
        <taxon>Aerosakkonema</taxon>
    </lineage>
</organism>
<dbReference type="GO" id="GO:0004386">
    <property type="term" value="F:helicase activity"/>
    <property type="evidence" value="ECO:0007669"/>
    <property type="project" value="UniProtKB-KW"/>
</dbReference>
<evidence type="ECO:0000259" key="1">
    <source>
        <dbReference type="PROSITE" id="PS50076"/>
    </source>
</evidence>
<dbReference type="Gene3D" id="3.40.50.300">
    <property type="entry name" value="P-loop containing nucleotide triphosphate hydrolases"/>
    <property type="match status" value="2"/>
</dbReference>
<reference evidence="4" key="1">
    <citation type="journal article" date="2015" name="ISME J.">
        <title>Draft Genome Sequence of Streptomyces incarnatus NRRL8089, which Produces the Nucleoside Antibiotic Sinefungin.</title>
        <authorList>
            <person name="Oshima K."/>
            <person name="Hattori M."/>
            <person name="Shimizu H."/>
            <person name="Fukuda K."/>
            <person name="Nemoto M."/>
            <person name="Inagaki K."/>
            <person name="Tamura T."/>
        </authorList>
    </citation>
    <scope>NUCLEOTIDE SEQUENCE</scope>
    <source>
        <strain evidence="4">FACHB-1375</strain>
    </source>
</reference>
<feature type="domain" description="J" evidence="1">
    <location>
        <begin position="565"/>
        <end position="621"/>
    </location>
</feature>
<dbReference type="RefSeq" id="WP_190474963.1">
    <property type="nucleotide sequence ID" value="NZ_JACJPW010000161.1"/>
</dbReference>
<dbReference type="Pfam" id="PF00271">
    <property type="entry name" value="Helicase_C"/>
    <property type="match status" value="1"/>
</dbReference>
<keyword evidence="5" id="KW-1185">Reference proteome</keyword>